<keyword evidence="2" id="KW-1185">Reference proteome</keyword>
<proteinExistence type="predicted"/>
<dbReference type="EMBL" id="CAUYUJ010007312">
    <property type="protein sequence ID" value="CAK0820267.1"/>
    <property type="molecule type" value="Genomic_DNA"/>
</dbReference>
<comment type="caution">
    <text evidence="1">The sequence shown here is derived from an EMBL/GenBank/DDBJ whole genome shotgun (WGS) entry which is preliminary data.</text>
</comment>
<sequence length="103" mass="11150">MACVSQRRAERGDTASLTRCSSLSGRAARRLSVRLLQPTAFASPNARSSGSTATVDDQSCFWKSWRPGPNHASKVAEPLIRSHCGSGDFSSKLHVAPYAFLLR</sequence>
<evidence type="ECO:0000313" key="1">
    <source>
        <dbReference type="EMBL" id="CAK0820267.1"/>
    </source>
</evidence>
<accession>A0ABN9RPV9</accession>
<reference evidence="1" key="1">
    <citation type="submission" date="2023-10" db="EMBL/GenBank/DDBJ databases">
        <authorList>
            <person name="Chen Y."/>
            <person name="Shah S."/>
            <person name="Dougan E. K."/>
            <person name="Thang M."/>
            <person name="Chan C."/>
        </authorList>
    </citation>
    <scope>NUCLEOTIDE SEQUENCE [LARGE SCALE GENOMIC DNA]</scope>
</reference>
<name>A0ABN9RPV9_9DINO</name>
<protein>
    <submittedName>
        <fullName evidence="1">Uncharacterized protein</fullName>
    </submittedName>
</protein>
<dbReference type="Proteomes" id="UP001189429">
    <property type="component" value="Unassembled WGS sequence"/>
</dbReference>
<evidence type="ECO:0000313" key="2">
    <source>
        <dbReference type="Proteomes" id="UP001189429"/>
    </source>
</evidence>
<gene>
    <name evidence="1" type="ORF">PCOR1329_LOCUS22026</name>
</gene>
<organism evidence="1 2">
    <name type="scientific">Prorocentrum cordatum</name>
    <dbReference type="NCBI Taxonomy" id="2364126"/>
    <lineage>
        <taxon>Eukaryota</taxon>
        <taxon>Sar</taxon>
        <taxon>Alveolata</taxon>
        <taxon>Dinophyceae</taxon>
        <taxon>Prorocentrales</taxon>
        <taxon>Prorocentraceae</taxon>
        <taxon>Prorocentrum</taxon>
    </lineage>
</organism>